<dbReference type="GO" id="GO:0006281">
    <property type="term" value="P:DNA repair"/>
    <property type="evidence" value="ECO:0007669"/>
    <property type="project" value="UniProtKB-UniRule"/>
</dbReference>
<dbReference type="InterPro" id="IPR014001">
    <property type="entry name" value="Helicase_ATP-bd"/>
</dbReference>
<evidence type="ECO:0000256" key="8">
    <source>
        <dbReference type="ARBA" id="ARBA00023125"/>
    </source>
</evidence>
<keyword evidence="11" id="KW-0413">Isomerase</keyword>
<dbReference type="NCBIfam" id="NF008165">
    <property type="entry name" value="PRK10917.1-3"/>
    <property type="match status" value="1"/>
</dbReference>
<keyword evidence="3 15" id="KW-0547">Nucleotide-binding</keyword>
<comment type="catalytic activity">
    <reaction evidence="14 15">
        <text>ATP + H2O = ADP + phosphate + H(+)</text>
        <dbReference type="Rhea" id="RHEA:13065"/>
        <dbReference type="ChEBI" id="CHEBI:15377"/>
        <dbReference type="ChEBI" id="CHEBI:15378"/>
        <dbReference type="ChEBI" id="CHEBI:30616"/>
        <dbReference type="ChEBI" id="CHEBI:43474"/>
        <dbReference type="ChEBI" id="CHEBI:456216"/>
        <dbReference type="EC" id="5.6.2.4"/>
    </reaction>
</comment>
<dbReference type="InterPro" id="IPR001650">
    <property type="entry name" value="Helicase_C-like"/>
</dbReference>
<evidence type="ECO:0000256" key="10">
    <source>
        <dbReference type="ARBA" id="ARBA00023204"/>
    </source>
</evidence>
<dbReference type="InterPro" id="IPR047112">
    <property type="entry name" value="RecG/Mfd"/>
</dbReference>
<feature type="domain" description="Helicase ATP-binding" evidence="16">
    <location>
        <begin position="274"/>
        <end position="456"/>
    </location>
</feature>
<evidence type="ECO:0000256" key="11">
    <source>
        <dbReference type="ARBA" id="ARBA00023235"/>
    </source>
</evidence>
<dbReference type="NCBIfam" id="NF008168">
    <property type="entry name" value="PRK10917.2-2"/>
    <property type="match status" value="1"/>
</dbReference>
<dbReference type="Pfam" id="PF17191">
    <property type="entry name" value="RecG_wedge"/>
    <property type="match status" value="1"/>
</dbReference>
<proteinExistence type="inferred from homology"/>
<evidence type="ECO:0000256" key="15">
    <source>
        <dbReference type="RuleBase" id="RU363016"/>
    </source>
</evidence>
<dbReference type="InterPro" id="IPR011545">
    <property type="entry name" value="DEAD/DEAH_box_helicase_dom"/>
</dbReference>
<dbReference type="SMART" id="SM00487">
    <property type="entry name" value="DEXDc"/>
    <property type="match status" value="1"/>
</dbReference>
<evidence type="ECO:0000256" key="2">
    <source>
        <dbReference type="ARBA" id="ARBA00017846"/>
    </source>
</evidence>
<dbReference type="CDD" id="cd17992">
    <property type="entry name" value="DEXHc_RecG"/>
    <property type="match status" value="1"/>
</dbReference>
<sequence>MRYQLSTEIRSLPGVGPKLEKRFSKLGIRTIQQLLANYPKRYDDFRTTIPIVRVSPGSRVHIKAKVDLIDNRRSPRRRMMITEALLSDETGSIKAVWFNQPFITRQLVPGDIAYFAGKAESDQYGFQLMSPTFEKRKYEQTHTGRIVPVYGLTEDLTAKQIRYAVKLVLSAAKTIPDWLPQSVLAKYNLLPLNEAVTNIHFPSSAQNLLEAQRRLKFNELFLIQLRAAITREELKKEPAPPIPFNEEITKRFTGSLPFVLTNAQKKSSWEILQDIGKRQPMNRLLEGDVGSGKTLVAAIAIINAARAGYQSALMSPTEILAEQHFKTLTKLFEKESVHVALLTGSVAKINQQSTMTKKRLKEFATAGKIDVIIGTHALIQESVSFHRLGLVIVDEQHRFGVQQRKKLVRKAAAGQTRNPQSVTPNNLLPHLLSMTATPIPRSLALTVYGDLDLSIIDEMPKGRKEIITKIITPHKRQNTYDFIRQEIRSGRQAFVVCPLIDPSDKLGVKSVKQEAERLDKEVFPDLRIGMLHGKLGTQRKERVMREMLEKKIDILCATAVVEVGIDIPNASVMMIEGAERFGLAQLHQFRGRVGRAEHQSYCFLFSETESQSSIDRLHALVASKNGFELAEKDLEFRGPGDMYGSRQTGLPPLKIASLTDYQIIKESKEAVTTLMKENPSLTTWPLVKRKAEQFERSLHLE</sequence>
<comment type="caution">
    <text evidence="18">The sequence shown here is derived from an EMBL/GenBank/DDBJ whole genome shotgun (WGS) entry which is preliminary data.</text>
</comment>
<dbReference type="PROSITE" id="PS51192">
    <property type="entry name" value="HELICASE_ATP_BIND_1"/>
    <property type="match status" value="1"/>
</dbReference>
<dbReference type="SUPFAM" id="SSF52540">
    <property type="entry name" value="P-loop containing nucleoside triphosphate hydrolases"/>
    <property type="match status" value="2"/>
</dbReference>
<keyword evidence="10 15" id="KW-0234">DNA repair</keyword>
<keyword evidence="6 15" id="KW-0347">Helicase</keyword>
<evidence type="ECO:0000256" key="1">
    <source>
        <dbReference type="ARBA" id="ARBA00007504"/>
    </source>
</evidence>
<dbReference type="AlphaFoldDB" id="A0A1G2B6N5"/>
<evidence type="ECO:0000256" key="9">
    <source>
        <dbReference type="ARBA" id="ARBA00023172"/>
    </source>
</evidence>
<dbReference type="Gene3D" id="2.40.50.140">
    <property type="entry name" value="Nucleic acid-binding proteins"/>
    <property type="match status" value="1"/>
</dbReference>
<dbReference type="GO" id="GO:0006310">
    <property type="term" value="P:DNA recombination"/>
    <property type="evidence" value="ECO:0007669"/>
    <property type="project" value="UniProtKB-UniRule"/>
</dbReference>
<keyword evidence="4 15" id="KW-0227">DNA damage</keyword>
<dbReference type="Pfam" id="PF00271">
    <property type="entry name" value="Helicase_C"/>
    <property type="match status" value="1"/>
</dbReference>
<keyword evidence="8" id="KW-0238">DNA-binding</keyword>
<dbReference type="PANTHER" id="PTHR47964:SF1">
    <property type="entry name" value="ATP-DEPENDENT DNA HELICASE HOMOLOG RECG, CHLOROPLASTIC"/>
    <property type="match status" value="1"/>
</dbReference>
<gene>
    <name evidence="18" type="ORF">A2898_03905</name>
</gene>
<dbReference type="InterPro" id="IPR045562">
    <property type="entry name" value="RecG_dom3_C"/>
</dbReference>
<dbReference type="InterPro" id="IPR033454">
    <property type="entry name" value="RecG_wedge"/>
</dbReference>
<evidence type="ECO:0000259" key="16">
    <source>
        <dbReference type="PROSITE" id="PS51192"/>
    </source>
</evidence>
<evidence type="ECO:0000256" key="13">
    <source>
        <dbReference type="ARBA" id="ARBA00034808"/>
    </source>
</evidence>
<dbReference type="PROSITE" id="PS51194">
    <property type="entry name" value="HELICASE_CTER"/>
    <property type="match status" value="1"/>
</dbReference>
<dbReference type="GO" id="GO:0043138">
    <property type="term" value="F:3'-5' DNA helicase activity"/>
    <property type="evidence" value="ECO:0007669"/>
    <property type="project" value="UniProtKB-EC"/>
</dbReference>
<keyword evidence="5 15" id="KW-0378">Hydrolase</keyword>
<evidence type="ECO:0000313" key="19">
    <source>
        <dbReference type="Proteomes" id="UP000179164"/>
    </source>
</evidence>
<dbReference type="PANTHER" id="PTHR47964">
    <property type="entry name" value="ATP-DEPENDENT DNA HELICASE HOMOLOG RECG, CHLOROPLASTIC"/>
    <property type="match status" value="1"/>
</dbReference>
<comment type="catalytic activity">
    <reaction evidence="12 15">
        <text>Couples ATP hydrolysis with the unwinding of duplex DNA by translocating in the 3'-5' direction.</text>
        <dbReference type="EC" id="5.6.2.4"/>
    </reaction>
</comment>
<accession>A0A1G2B6N5</accession>
<dbReference type="EC" id="5.6.2.4" evidence="13 15"/>
<protein>
    <recommendedName>
        <fullName evidence="2 15">ATP-dependent DNA helicase RecG</fullName>
        <ecNumber evidence="13 15">5.6.2.4</ecNumber>
    </recommendedName>
</protein>
<dbReference type="SUPFAM" id="SSF50249">
    <property type="entry name" value="Nucleic acid-binding proteins"/>
    <property type="match status" value="1"/>
</dbReference>
<evidence type="ECO:0000313" key="18">
    <source>
        <dbReference type="EMBL" id="OGY84831.1"/>
    </source>
</evidence>
<reference evidence="18 19" key="1">
    <citation type="journal article" date="2016" name="Nat. Commun.">
        <title>Thousands of microbial genomes shed light on interconnected biogeochemical processes in an aquifer system.</title>
        <authorList>
            <person name="Anantharaman K."/>
            <person name="Brown C.T."/>
            <person name="Hug L.A."/>
            <person name="Sharon I."/>
            <person name="Castelle C.J."/>
            <person name="Probst A.J."/>
            <person name="Thomas B.C."/>
            <person name="Singh A."/>
            <person name="Wilkins M.J."/>
            <person name="Karaoz U."/>
            <person name="Brodie E.L."/>
            <person name="Williams K.H."/>
            <person name="Hubbard S.S."/>
            <person name="Banfield J.F."/>
        </authorList>
    </citation>
    <scope>NUCLEOTIDE SEQUENCE [LARGE SCALE GENOMIC DNA]</scope>
</reference>
<feature type="domain" description="Helicase C-terminal" evidence="17">
    <location>
        <begin position="489"/>
        <end position="635"/>
    </location>
</feature>
<dbReference type="Proteomes" id="UP000179164">
    <property type="component" value="Unassembled WGS sequence"/>
</dbReference>
<dbReference type="Pfam" id="PF00270">
    <property type="entry name" value="DEAD"/>
    <property type="match status" value="1"/>
</dbReference>
<dbReference type="InterPro" id="IPR004609">
    <property type="entry name" value="ATP-dep_DNA_helicase_RecG"/>
</dbReference>
<dbReference type="GO" id="GO:0003677">
    <property type="term" value="F:DNA binding"/>
    <property type="evidence" value="ECO:0007669"/>
    <property type="project" value="UniProtKB-KW"/>
</dbReference>
<dbReference type="GO" id="GO:0005524">
    <property type="term" value="F:ATP binding"/>
    <property type="evidence" value="ECO:0007669"/>
    <property type="project" value="UniProtKB-KW"/>
</dbReference>
<evidence type="ECO:0000256" key="12">
    <source>
        <dbReference type="ARBA" id="ARBA00034617"/>
    </source>
</evidence>
<evidence type="ECO:0000256" key="14">
    <source>
        <dbReference type="ARBA" id="ARBA00048988"/>
    </source>
</evidence>
<dbReference type="CDD" id="cd04488">
    <property type="entry name" value="RecG_wedge_OBF"/>
    <property type="match status" value="1"/>
</dbReference>
<dbReference type="STRING" id="1798543.A2898_03905"/>
<keyword evidence="7 15" id="KW-0067">ATP-binding</keyword>
<dbReference type="InterPro" id="IPR012340">
    <property type="entry name" value="NA-bd_OB-fold"/>
</dbReference>
<evidence type="ECO:0000256" key="3">
    <source>
        <dbReference type="ARBA" id="ARBA00022741"/>
    </source>
</evidence>
<comment type="similarity">
    <text evidence="1 15">Belongs to the helicase family. RecG subfamily.</text>
</comment>
<dbReference type="Gene3D" id="3.40.50.300">
    <property type="entry name" value="P-loop containing nucleotide triphosphate hydrolases"/>
    <property type="match status" value="2"/>
</dbReference>
<name>A0A1G2B6N5_9BACT</name>
<organism evidence="18 19">
    <name type="scientific">Candidatus Kerfeldbacteria bacterium RIFCSPLOWO2_01_FULL_48_11</name>
    <dbReference type="NCBI Taxonomy" id="1798543"/>
    <lineage>
        <taxon>Bacteria</taxon>
        <taxon>Candidatus Kerfeldiibacteriota</taxon>
    </lineage>
</organism>
<evidence type="ECO:0000256" key="7">
    <source>
        <dbReference type="ARBA" id="ARBA00022840"/>
    </source>
</evidence>
<dbReference type="NCBIfam" id="TIGR00643">
    <property type="entry name" value="recG"/>
    <property type="match status" value="1"/>
</dbReference>
<dbReference type="EMBL" id="MHKE01000004">
    <property type="protein sequence ID" value="OGY84831.1"/>
    <property type="molecule type" value="Genomic_DNA"/>
</dbReference>
<dbReference type="Gene3D" id="1.10.150.20">
    <property type="entry name" value="5' to 3' exonuclease, C-terminal subdomain"/>
    <property type="match status" value="1"/>
</dbReference>
<evidence type="ECO:0000259" key="17">
    <source>
        <dbReference type="PROSITE" id="PS51194"/>
    </source>
</evidence>
<dbReference type="GO" id="GO:0016887">
    <property type="term" value="F:ATP hydrolysis activity"/>
    <property type="evidence" value="ECO:0007669"/>
    <property type="project" value="RHEA"/>
</dbReference>
<keyword evidence="9 15" id="KW-0233">DNA recombination</keyword>
<dbReference type="Pfam" id="PF19833">
    <property type="entry name" value="RecG_dom3_C"/>
    <property type="match status" value="1"/>
</dbReference>
<evidence type="ECO:0000256" key="5">
    <source>
        <dbReference type="ARBA" id="ARBA00022801"/>
    </source>
</evidence>
<evidence type="ECO:0000256" key="6">
    <source>
        <dbReference type="ARBA" id="ARBA00022806"/>
    </source>
</evidence>
<comment type="function">
    <text evidence="15">Plays a critical role in recombination and DNA repair. Helps process Holliday junction intermediates to mature products by catalyzing branch migration. Has replication fork regression activity, unwinds stalled or blocked replication forks to make a HJ that can be resolved. Has a DNA unwinding activity characteristic of a DNA helicase with 3'-5' polarity.</text>
</comment>
<dbReference type="InterPro" id="IPR027417">
    <property type="entry name" value="P-loop_NTPase"/>
</dbReference>
<dbReference type="SMART" id="SM00490">
    <property type="entry name" value="HELICc"/>
    <property type="match status" value="1"/>
</dbReference>
<evidence type="ECO:0000256" key="4">
    <source>
        <dbReference type="ARBA" id="ARBA00022763"/>
    </source>
</evidence>